<proteinExistence type="predicted"/>
<organism evidence="2 4">
    <name type="scientific">Caballeronia telluris</name>
    <dbReference type="NCBI Taxonomy" id="326475"/>
    <lineage>
        <taxon>Bacteria</taxon>
        <taxon>Pseudomonadati</taxon>
        <taxon>Pseudomonadota</taxon>
        <taxon>Betaproteobacteria</taxon>
        <taxon>Burkholderiales</taxon>
        <taxon>Burkholderiaceae</taxon>
        <taxon>Caballeronia</taxon>
    </lineage>
</organism>
<evidence type="ECO:0008006" key="5">
    <source>
        <dbReference type="Google" id="ProtNLM"/>
    </source>
</evidence>
<evidence type="ECO:0000313" key="3">
    <source>
        <dbReference type="EMBL" id="SAL71451.1"/>
    </source>
</evidence>
<feature type="chain" id="PRO_5014248900" description="Purine nucleoside phosphorylase" evidence="1">
    <location>
        <begin position="24"/>
        <end position="81"/>
    </location>
</feature>
<dbReference type="RefSeq" id="WP_125469771.1">
    <property type="nucleotide sequence ID" value="NZ_FCNZ02000019.1"/>
</dbReference>
<reference evidence="2 4" key="1">
    <citation type="submission" date="2016-01" db="EMBL/GenBank/DDBJ databases">
        <authorList>
            <person name="Oliw E.H."/>
        </authorList>
    </citation>
    <scope>NUCLEOTIDE SEQUENCE [LARGE SCALE GENOMIC DNA]</scope>
    <source>
        <strain evidence="2">LMG 22936</strain>
    </source>
</reference>
<accession>A0A158JS66</accession>
<evidence type="ECO:0000313" key="4">
    <source>
        <dbReference type="Proteomes" id="UP000054717"/>
    </source>
</evidence>
<dbReference type="EMBL" id="FCNZ02000019">
    <property type="protein sequence ID" value="SAL71353.1"/>
    <property type="molecule type" value="Genomic_DNA"/>
</dbReference>
<dbReference type="AlphaFoldDB" id="A0A158JS66"/>
<feature type="signal peptide" evidence="1">
    <location>
        <begin position="1"/>
        <end position="23"/>
    </location>
</feature>
<name>A0A158JS66_9BURK</name>
<dbReference type="EMBL" id="FCNZ02000019">
    <property type="protein sequence ID" value="SAL71451.1"/>
    <property type="molecule type" value="Genomic_DNA"/>
</dbReference>
<sequence>MKARLMIAAAAALTFATMNASYAQEAQDDAIAAALREAAEAAMPASDATSYGATRQGDVVSAARRQQTCGVVPQCDVPFGQ</sequence>
<evidence type="ECO:0000313" key="2">
    <source>
        <dbReference type="EMBL" id="SAL71353.1"/>
    </source>
</evidence>
<dbReference type="Proteomes" id="UP000054717">
    <property type="component" value="Unassembled WGS sequence"/>
</dbReference>
<gene>
    <name evidence="2" type="ORF">AWB66_04520</name>
    <name evidence="3" type="ORF">AWB66_04537</name>
</gene>
<keyword evidence="1" id="KW-0732">Signal</keyword>
<evidence type="ECO:0000256" key="1">
    <source>
        <dbReference type="SAM" id="SignalP"/>
    </source>
</evidence>
<protein>
    <recommendedName>
        <fullName evidence="5">Purine nucleoside phosphorylase</fullName>
    </recommendedName>
</protein>
<keyword evidence="4" id="KW-1185">Reference proteome</keyword>